<dbReference type="Proteomes" id="UP000244089">
    <property type="component" value="Unassembled WGS sequence"/>
</dbReference>
<reference evidence="1 2" key="1">
    <citation type="submission" date="2018-04" db="EMBL/GenBank/DDBJ databases">
        <title>Subsurface microbial communities from deep shales in Ohio and West Virginia, USA.</title>
        <authorList>
            <person name="Wrighton K."/>
        </authorList>
    </citation>
    <scope>NUCLEOTIDE SEQUENCE [LARGE SCALE GENOMIC DNA]</scope>
    <source>
        <strain evidence="1 2">WC1</strain>
    </source>
</reference>
<dbReference type="RefSeq" id="WP_108141633.1">
    <property type="nucleotide sequence ID" value="NZ_QAXS01000030.1"/>
</dbReference>
<dbReference type="EMBL" id="QAXS01000030">
    <property type="protein sequence ID" value="PTV95024.1"/>
    <property type="molecule type" value="Genomic_DNA"/>
</dbReference>
<protein>
    <submittedName>
        <fullName evidence="1">Uncharacterized protein</fullName>
    </submittedName>
</protein>
<dbReference type="AlphaFoldDB" id="A0A2T5RH31"/>
<organism evidence="1 2">
    <name type="scientific">Halanaerobium saccharolyticum</name>
    <dbReference type="NCBI Taxonomy" id="43595"/>
    <lineage>
        <taxon>Bacteria</taxon>
        <taxon>Bacillati</taxon>
        <taxon>Bacillota</taxon>
        <taxon>Clostridia</taxon>
        <taxon>Halanaerobiales</taxon>
        <taxon>Halanaerobiaceae</taxon>
        <taxon>Halanaerobium</taxon>
    </lineage>
</organism>
<evidence type="ECO:0000313" key="1">
    <source>
        <dbReference type="EMBL" id="PTV95024.1"/>
    </source>
</evidence>
<dbReference type="OrthoDB" id="2112710at2"/>
<accession>A0A2T5RH31</accession>
<sequence>MNKIKMNLAEKQAEEIYTKIIEKTDLFELANNYQESHPYNTACCFVDIEYEDSDELFYHRYNLDQISKNKKYYQCGGCNYSKGTIIDFCINFFDLSMVNSIKLIDDYFQLDLCLRELEDPDNRAIILTSIRRMNKEYLSNKCPDIFEKDEEELDVFCDESPFEYNKLGGIKND</sequence>
<proteinExistence type="predicted"/>
<comment type="caution">
    <text evidence="1">The sequence shown here is derived from an EMBL/GenBank/DDBJ whole genome shotgun (WGS) entry which is preliminary data.</text>
</comment>
<evidence type="ECO:0000313" key="2">
    <source>
        <dbReference type="Proteomes" id="UP000244089"/>
    </source>
</evidence>
<gene>
    <name evidence="1" type="ORF">C8C76_13014</name>
</gene>
<name>A0A2T5RH31_9FIRM</name>